<dbReference type="SUPFAM" id="SSF159234">
    <property type="entry name" value="FomD-like"/>
    <property type="match status" value="1"/>
</dbReference>
<evidence type="ECO:0000313" key="5">
    <source>
        <dbReference type="Proteomes" id="UP000002027"/>
    </source>
</evidence>
<evidence type="ECO:0000313" key="4">
    <source>
        <dbReference type="EMBL" id="ACZ38791.1"/>
    </source>
</evidence>
<reference evidence="4 5" key="2">
    <citation type="journal article" date="2010" name="Stand. Genomic Sci.">
        <title>Complete genome sequence of Desulfohalobium retbaense type strain (HR(100)).</title>
        <authorList>
            <person name="Spring S."/>
            <person name="Nolan M."/>
            <person name="Lapidus A."/>
            <person name="Glavina Del Rio T."/>
            <person name="Copeland A."/>
            <person name="Tice H."/>
            <person name="Cheng J.F."/>
            <person name="Lucas S."/>
            <person name="Land M."/>
            <person name="Chen F."/>
            <person name="Bruce D."/>
            <person name="Goodwin L."/>
            <person name="Pitluck S."/>
            <person name="Ivanova N."/>
            <person name="Mavromatis K."/>
            <person name="Mikhailova N."/>
            <person name="Pati A."/>
            <person name="Chen A."/>
            <person name="Palaniappan K."/>
            <person name="Hauser L."/>
            <person name="Chang Y.J."/>
            <person name="Jeffries C.D."/>
            <person name="Munk C."/>
            <person name="Kiss H."/>
            <person name="Chain P."/>
            <person name="Han C."/>
            <person name="Brettin T."/>
            <person name="Detter J.C."/>
            <person name="Schuler E."/>
            <person name="Goker M."/>
            <person name="Rohde M."/>
            <person name="Bristow J."/>
            <person name="Eisen J.A."/>
            <person name="Markowitz V."/>
            <person name="Hugenholtz P."/>
            <person name="Kyrpides N.C."/>
            <person name="Klenk H.P."/>
        </authorList>
    </citation>
    <scope>NUCLEOTIDE SEQUENCE [LARGE SCALE GENOMIC DNA]</scope>
    <source>
        <strain evidence="5">ATCC 49802 / DSM 20745 / S 6022</strain>
    </source>
</reference>
<dbReference type="InterPro" id="IPR035930">
    <property type="entry name" value="FomD-like_sf"/>
</dbReference>
<evidence type="ECO:0000259" key="3">
    <source>
        <dbReference type="Pfam" id="PF04167"/>
    </source>
</evidence>
<feature type="region of interest" description="Disordered" evidence="2">
    <location>
        <begin position="1"/>
        <end position="20"/>
    </location>
</feature>
<protein>
    <recommendedName>
        <fullName evidence="3">DUF402 domain-containing protein</fullName>
    </recommendedName>
</protein>
<keyword evidence="5" id="KW-1185">Reference proteome</keyword>
<dbReference type="KEGG" id="sti:Sthe_1356"/>
<dbReference type="InterPro" id="IPR050212">
    <property type="entry name" value="Ntdp-like"/>
</dbReference>
<dbReference type="EMBL" id="CP001823">
    <property type="protein sequence ID" value="ACZ38791.1"/>
    <property type="molecule type" value="Genomic_DNA"/>
</dbReference>
<proteinExistence type="predicted"/>
<name>D1C3H4_SPHTD</name>
<dbReference type="Gene3D" id="2.40.380.10">
    <property type="entry name" value="FomD-like"/>
    <property type="match status" value="1"/>
</dbReference>
<evidence type="ECO:0000256" key="1">
    <source>
        <dbReference type="ARBA" id="ARBA00022801"/>
    </source>
</evidence>
<feature type="domain" description="DUF402" evidence="3">
    <location>
        <begin position="47"/>
        <end position="166"/>
    </location>
</feature>
<evidence type="ECO:0000256" key="2">
    <source>
        <dbReference type="SAM" id="MobiDB-lite"/>
    </source>
</evidence>
<sequence length="175" mass="20149">MGTPSGRDEATPRPAPGTDLTIVKLTPDGREATRYPGHALPGPEDWVVARAYWVFERKDLGYLVFDPRDVFIEYFSLTRPYNAFALYTEDDRFKGWYCNVTHPSWVEDGTVYWHDLYIDVVVYPDGRHLTLDEDELDRAGLAARDPALYQMILNARDELIERARTRAYPFSEAPS</sequence>
<accession>D1C3H4</accession>
<organism evidence="4 5">
    <name type="scientific">Sphaerobacter thermophilus (strain ATCC 49802 / DSM 20745 / KCCM 41009 / NCIMB 13125 / S 6022)</name>
    <dbReference type="NCBI Taxonomy" id="479434"/>
    <lineage>
        <taxon>Bacteria</taxon>
        <taxon>Pseudomonadati</taxon>
        <taxon>Thermomicrobiota</taxon>
        <taxon>Thermomicrobia</taxon>
        <taxon>Sphaerobacterales</taxon>
        <taxon>Sphaerobacterineae</taxon>
        <taxon>Sphaerobacteraceae</taxon>
        <taxon>Sphaerobacter</taxon>
    </lineage>
</organism>
<dbReference type="Pfam" id="PF04167">
    <property type="entry name" value="DUF402"/>
    <property type="match status" value="1"/>
</dbReference>
<feature type="compositionally biased region" description="Basic and acidic residues" evidence="2">
    <location>
        <begin position="1"/>
        <end position="11"/>
    </location>
</feature>
<dbReference type="PANTHER" id="PTHR39159">
    <property type="match status" value="1"/>
</dbReference>
<dbReference type="RefSeq" id="WP_012871838.1">
    <property type="nucleotide sequence ID" value="NC_013523.1"/>
</dbReference>
<dbReference type="STRING" id="479434.Sthe_1356"/>
<dbReference type="OrthoDB" id="4327917at2"/>
<dbReference type="PANTHER" id="PTHR39159:SF1">
    <property type="entry name" value="UPF0374 PROTEIN YGAC"/>
    <property type="match status" value="1"/>
</dbReference>
<keyword evidence="1" id="KW-0378">Hydrolase</keyword>
<dbReference type="Proteomes" id="UP000002027">
    <property type="component" value="Chromosome 1"/>
</dbReference>
<gene>
    <name evidence="4" type="ordered locus">Sthe_1356</name>
</gene>
<dbReference type="InParanoid" id="D1C3H4"/>
<dbReference type="eggNOG" id="COG2306">
    <property type="taxonomic scope" value="Bacteria"/>
</dbReference>
<dbReference type="InterPro" id="IPR007295">
    <property type="entry name" value="DUF402"/>
</dbReference>
<reference evidence="5" key="1">
    <citation type="submission" date="2009-11" db="EMBL/GenBank/DDBJ databases">
        <title>The complete chromosome 1 of Sphaerobacter thermophilus DSM 20745.</title>
        <authorList>
            <person name="Lucas S."/>
            <person name="Copeland A."/>
            <person name="Lapidus A."/>
            <person name="Glavina del Rio T."/>
            <person name="Dalin E."/>
            <person name="Tice H."/>
            <person name="Bruce D."/>
            <person name="Goodwin L."/>
            <person name="Pitluck S."/>
            <person name="Kyrpides N."/>
            <person name="Mavromatis K."/>
            <person name="Ivanova N."/>
            <person name="Mikhailova N."/>
            <person name="LaButti K.M."/>
            <person name="Clum A."/>
            <person name="Sun H.I."/>
            <person name="Brettin T."/>
            <person name="Detter J.C."/>
            <person name="Han C."/>
            <person name="Larimer F."/>
            <person name="Land M."/>
            <person name="Hauser L."/>
            <person name="Markowitz V."/>
            <person name="Cheng J.F."/>
            <person name="Hugenholtz P."/>
            <person name="Woyke T."/>
            <person name="Wu D."/>
            <person name="Steenblock K."/>
            <person name="Schneider S."/>
            <person name="Pukall R."/>
            <person name="Goeker M."/>
            <person name="Klenk H.P."/>
            <person name="Eisen J.A."/>
        </authorList>
    </citation>
    <scope>NUCLEOTIDE SEQUENCE [LARGE SCALE GENOMIC DNA]</scope>
    <source>
        <strain evidence="5">ATCC 49802 / DSM 20745 / S 6022</strain>
    </source>
</reference>
<dbReference type="AlphaFoldDB" id="D1C3H4"/>
<dbReference type="HOGENOM" id="CLU_1650850_0_0_0"/>
<dbReference type="GO" id="GO:0016787">
    <property type="term" value="F:hydrolase activity"/>
    <property type="evidence" value="ECO:0007669"/>
    <property type="project" value="UniProtKB-KW"/>
</dbReference>